<evidence type="ECO:0000313" key="2">
    <source>
        <dbReference type="Proteomes" id="UP000182840"/>
    </source>
</evidence>
<dbReference type="EMBL" id="CP018171">
    <property type="protein sequence ID" value="APH70148.1"/>
    <property type="molecule type" value="Genomic_DNA"/>
</dbReference>
<gene>
    <name evidence="1" type="ORF">BSQ44_01200</name>
</gene>
<dbReference type="Gene3D" id="3.40.50.1010">
    <property type="entry name" value="5'-nuclease"/>
    <property type="match status" value="1"/>
</dbReference>
<dbReference type="Proteomes" id="UP000182840">
    <property type="component" value="Chromosome"/>
</dbReference>
<reference evidence="2" key="1">
    <citation type="submission" date="2016-11" db="EMBL/GenBank/DDBJ databases">
        <title>Mesorhizobium oceanicum sp. nov., isolated from deep seawater in South China Sea.</title>
        <authorList>
            <person name="Fu G.-Y."/>
        </authorList>
    </citation>
    <scope>NUCLEOTIDE SEQUENCE [LARGE SCALE GENOMIC DNA]</scope>
    <source>
        <strain evidence="2">B7</strain>
    </source>
</reference>
<accession>A0A1L3SL71</accession>
<name>A0A1L3SL71_9HYPH</name>
<dbReference type="OrthoDB" id="7277438at2"/>
<dbReference type="SUPFAM" id="SSF88723">
    <property type="entry name" value="PIN domain-like"/>
    <property type="match status" value="1"/>
</dbReference>
<dbReference type="AlphaFoldDB" id="A0A1L3SL71"/>
<dbReference type="InterPro" id="IPR029060">
    <property type="entry name" value="PIN-like_dom_sf"/>
</dbReference>
<protein>
    <recommendedName>
        <fullName evidence="3">PIN domain-containing protein</fullName>
    </recommendedName>
</protein>
<organism evidence="1 2">
    <name type="scientific">Aquibium oceanicum</name>
    <dbReference type="NCBI Taxonomy" id="1670800"/>
    <lineage>
        <taxon>Bacteria</taxon>
        <taxon>Pseudomonadati</taxon>
        <taxon>Pseudomonadota</taxon>
        <taxon>Alphaproteobacteria</taxon>
        <taxon>Hyphomicrobiales</taxon>
        <taxon>Phyllobacteriaceae</taxon>
        <taxon>Aquibium</taxon>
    </lineage>
</organism>
<dbReference type="STRING" id="1670800.BSQ44_01200"/>
<evidence type="ECO:0000313" key="1">
    <source>
        <dbReference type="EMBL" id="APH70148.1"/>
    </source>
</evidence>
<proteinExistence type="predicted"/>
<dbReference type="RefSeq" id="WP_072601561.1">
    <property type="nucleotide sequence ID" value="NZ_CP018171.1"/>
</dbReference>
<dbReference type="KEGG" id="meso:BSQ44_01200"/>
<keyword evidence="2" id="KW-1185">Reference proteome</keyword>
<evidence type="ECO:0008006" key="3">
    <source>
        <dbReference type="Google" id="ProtNLM"/>
    </source>
</evidence>
<sequence>MDVDRLLRRCRAALGKTDLALRPDDVLDFFTESDVAGEQIMLDACVYIDQLQGRLPEAVAERVEARSTVHSPIVLGELSFLFGRLDAGDARTGAALAAIGSILSAIGEHRIMPLTHEDTMRGMILCGCMARLLCHSAESRRAIQNDAILAAHAARTGSLLVTRNIADFDRLSQLEPRLKVAFYRIDKT</sequence>